<dbReference type="PANTHER" id="PTHR11014:SF63">
    <property type="entry name" value="METALLOPEPTIDASE, PUTATIVE (AFU_ORTHOLOGUE AFUA_6G09600)-RELATED"/>
    <property type="match status" value="1"/>
</dbReference>
<evidence type="ECO:0000256" key="1">
    <source>
        <dbReference type="ARBA" id="ARBA00006153"/>
    </source>
</evidence>
<feature type="binding site" evidence="3">
    <location>
        <position position="188"/>
    </location>
    <ligand>
        <name>Mn(2+)</name>
        <dbReference type="ChEBI" id="CHEBI:29035"/>
        <label>2</label>
    </ligand>
</feature>
<dbReference type="Proteomes" id="UP000294911">
    <property type="component" value="Unassembled WGS sequence"/>
</dbReference>
<feature type="binding site" evidence="3">
    <location>
        <position position="152"/>
    </location>
    <ligand>
        <name>Mn(2+)</name>
        <dbReference type="ChEBI" id="CHEBI:29035"/>
        <label>2</label>
    </ligand>
</feature>
<comment type="cofactor">
    <cofactor evidence="3">
        <name>Mn(2+)</name>
        <dbReference type="ChEBI" id="CHEBI:29035"/>
    </cofactor>
    <text evidence="3">The Mn(2+) ion enhances activity.</text>
</comment>
<dbReference type="Gene3D" id="3.40.630.10">
    <property type="entry name" value="Zn peptidases"/>
    <property type="match status" value="1"/>
</dbReference>
<sequence length="445" mass="46772">MCLTRNTLIRHAEDLVERFSLGRTGCSINSMNAADTASQPVVTEPATEARFTGLLGEAKALQPKTVALRRRLHKNPELGLQLPETQAAILAVLADLPIEVTTGDSTTSVVGVLRGSKPGPTVLLRADMDALPLTEETGVQFASQVDGVMHACGHDTHVAMLASAARVLSARRDALAGSVVFMFQPGEEGHHGARYMLDEGVLDAAGARVTDAFALHITSGAESGTLCFRSGPILASTDDFRVTVQGKGGHGSAPHRTVDPVPAAADMVGALQTALTRRVDAFDPAVLSVTKIAAGTTTNIIPETAELQGTIRTLNEETRAQLRAELTRICEHVAIAHGCTAQVNLTTGYPVTVNDPGATDRASRLATGLLGERHVEQMADPILGGEDFSYVLQEVPGTFAFIGACPPGVQPDDAAPNHSNRVCFDESALATGVSMYAAYALDTLR</sequence>
<dbReference type="Gene3D" id="3.30.70.360">
    <property type="match status" value="1"/>
</dbReference>
<keyword evidence="3" id="KW-0464">Manganese</keyword>
<proteinExistence type="inferred from homology"/>
<name>A0A4R2R2J0_9PSEU</name>
<comment type="caution">
    <text evidence="5">The sequence shown here is derived from an EMBL/GenBank/DDBJ whole genome shotgun (WGS) entry which is preliminary data.</text>
</comment>
<evidence type="ECO:0000313" key="5">
    <source>
        <dbReference type="EMBL" id="TCP56962.1"/>
    </source>
</evidence>
<dbReference type="PANTHER" id="PTHR11014">
    <property type="entry name" value="PEPTIDASE M20 FAMILY MEMBER"/>
    <property type="match status" value="1"/>
</dbReference>
<organism evidence="5 6">
    <name type="scientific">Tamaricihabitans halophyticus</name>
    <dbReference type="NCBI Taxonomy" id="1262583"/>
    <lineage>
        <taxon>Bacteria</taxon>
        <taxon>Bacillati</taxon>
        <taxon>Actinomycetota</taxon>
        <taxon>Actinomycetes</taxon>
        <taxon>Pseudonocardiales</taxon>
        <taxon>Pseudonocardiaceae</taxon>
        <taxon>Tamaricihabitans</taxon>
    </lineage>
</organism>
<dbReference type="FunFam" id="3.30.70.360:FF:000014">
    <property type="entry name" value="N-acyl-L-amino acid amidohydrolase"/>
    <property type="match status" value="1"/>
</dbReference>
<dbReference type="GO" id="GO:0016787">
    <property type="term" value="F:hydrolase activity"/>
    <property type="evidence" value="ECO:0007669"/>
    <property type="project" value="UniProtKB-KW"/>
</dbReference>
<keyword evidence="2 5" id="KW-0378">Hydrolase</keyword>
<keyword evidence="3" id="KW-0479">Metal-binding</keyword>
<evidence type="ECO:0000313" key="6">
    <source>
        <dbReference type="Proteomes" id="UP000294911"/>
    </source>
</evidence>
<dbReference type="InterPro" id="IPR036264">
    <property type="entry name" value="Bact_exopeptidase_dim_dom"/>
</dbReference>
<dbReference type="Pfam" id="PF01546">
    <property type="entry name" value="Peptidase_M20"/>
    <property type="match status" value="1"/>
</dbReference>
<keyword evidence="6" id="KW-1185">Reference proteome</keyword>
<dbReference type="PIRSF" id="PIRSF005962">
    <property type="entry name" value="Pept_M20D_amidohydro"/>
    <property type="match status" value="1"/>
</dbReference>
<dbReference type="Pfam" id="PF07687">
    <property type="entry name" value="M20_dimer"/>
    <property type="match status" value="1"/>
</dbReference>
<dbReference type="InterPro" id="IPR002933">
    <property type="entry name" value="Peptidase_M20"/>
</dbReference>
<feature type="binding site" evidence="3">
    <location>
        <position position="418"/>
    </location>
    <ligand>
        <name>Mn(2+)</name>
        <dbReference type="ChEBI" id="CHEBI:29035"/>
        <label>2</label>
    </ligand>
</feature>
<reference evidence="5 6" key="1">
    <citation type="submission" date="2019-03" db="EMBL/GenBank/DDBJ databases">
        <title>Genomic Encyclopedia of Type Strains, Phase IV (KMG-IV): sequencing the most valuable type-strain genomes for metagenomic binning, comparative biology and taxonomic classification.</title>
        <authorList>
            <person name="Goeker M."/>
        </authorList>
    </citation>
    <scope>NUCLEOTIDE SEQUENCE [LARGE SCALE GENOMIC DNA]</scope>
    <source>
        <strain evidence="5 6">DSM 45765</strain>
    </source>
</reference>
<evidence type="ECO:0000256" key="3">
    <source>
        <dbReference type="PIRSR" id="PIRSR005962-1"/>
    </source>
</evidence>
<accession>A0A4R2R2J0</accession>
<feature type="domain" description="Peptidase M20 dimerisation" evidence="4">
    <location>
        <begin position="240"/>
        <end position="334"/>
    </location>
</feature>
<feature type="binding site" evidence="3">
    <location>
        <position position="154"/>
    </location>
    <ligand>
        <name>Mn(2+)</name>
        <dbReference type="ChEBI" id="CHEBI:29035"/>
        <label>2</label>
    </ligand>
</feature>
<protein>
    <submittedName>
        <fullName evidence="5">Hippurate hydrolase</fullName>
    </submittedName>
</protein>
<comment type="similarity">
    <text evidence="1">Belongs to the peptidase M20 family.</text>
</comment>
<dbReference type="NCBIfam" id="TIGR01891">
    <property type="entry name" value="amidohydrolases"/>
    <property type="match status" value="1"/>
</dbReference>
<dbReference type="AlphaFoldDB" id="A0A4R2R2J0"/>
<gene>
    <name evidence="5" type="ORF">EV191_101911</name>
</gene>
<dbReference type="InterPro" id="IPR017439">
    <property type="entry name" value="Amidohydrolase"/>
</dbReference>
<dbReference type="EMBL" id="SLXQ01000001">
    <property type="protein sequence ID" value="TCP56962.1"/>
    <property type="molecule type" value="Genomic_DNA"/>
</dbReference>
<dbReference type="InterPro" id="IPR011650">
    <property type="entry name" value="Peptidase_M20_dimer"/>
</dbReference>
<evidence type="ECO:0000259" key="4">
    <source>
        <dbReference type="Pfam" id="PF07687"/>
    </source>
</evidence>
<evidence type="ECO:0000256" key="2">
    <source>
        <dbReference type="ARBA" id="ARBA00022801"/>
    </source>
</evidence>
<dbReference type="CDD" id="cd03886">
    <property type="entry name" value="M20_Acy1"/>
    <property type="match status" value="1"/>
</dbReference>
<feature type="binding site" evidence="3">
    <location>
        <position position="216"/>
    </location>
    <ligand>
        <name>Mn(2+)</name>
        <dbReference type="ChEBI" id="CHEBI:29035"/>
        <label>2</label>
    </ligand>
</feature>
<dbReference type="GO" id="GO:0046872">
    <property type="term" value="F:metal ion binding"/>
    <property type="evidence" value="ECO:0007669"/>
    <property type="project" value="UniProtKB-KW"/>
</dbReference>
<dbReference type="SUPFAM" id="SSF53187">
    <property type="entry name" value="Zn-dependent exopeptidases"/>
    <property type="match status" value="1"/>
</dbReference>
<dbReference type="SUPFAM" id="SSF55031">
    <property type="entry name" value="Bacterial exopeptidase dimerisation domain"/>
    <property type="match status" value="1"/>
</dbReference>